<keyword evidence="1" id="KW-1133">Transmembrane helix</keyword>
<accession>A0A233V3E5</accession>
<reference evidence="3" key="1">
    <citation type="submission" date="2017-04" db="EMBL/GenBank/DDBJ databases">
        <title>Finegoldia magna isolated from orthopedic joint implant-associated infections.</title>
        <authorList>
            <person name="Bjorklund S."/>
            <person name="Bruggemann H."/>
            <person name="Jensen A."/>
            <person name="Hellmark B."/>
            <person name="Soderquist B."/>
        </authorList>
    </citation>
    <scope>NUCLEOTIDE SEQUENCE [LARGE SCALE GENOMIC DNA]</scope>
    <source>
        <strain evidence="3">CCUG 54800</strain>
    </source>
</reference>
<dbReference type="AlphaFoldDB" id="A0A233V3E5"/>
<proteinExistence type="predicted"/>
<feature type="transmembrane region" description="Helical" evidence="1">
    <location>
        <begin position="107"/>
        <end position="131"/>
    </location>
</feature>
<keyword evidence="1" id="KW-0472">Membrane</keyword>
<dbReference type="InterPro" id="IPR010390">
    <property type="entry name" value="ABC-2_transporter-like"/>
</dbReference>
<dbReference type="PANTHER" id="PTHR36832">
    <property type="entry name" value="SLR1174 PROTEIN-RELATED"/>
    <property type="match status" value="1"/>
</dbReference>
<feature type="transmembrane region" description="Helical" evidence="1">
    <location>
        <begin position="180"/>
        <end position="199"/>
    </location>
</feature>
<dbReference type="PANTHER" id="PTHR36832:SF1">
    <property type="entry name" value="SLR1174 PROTEIN"/>
    <property type="match status" value="1"/>
</dbReference>
<keyword evidence="1" id="KW-0812">Transmembrane</keyword>
<dbReference type="Proteomes" id="UP000215413">
    <property type="component" value="Unassembled WGS sequence"/>
</dbReference>
<feature type="transmembrane region" description="Helical" evidence="1">
    <location>
        <begin position="228"/>
        <end position="248"/>
    </location>
</feature>
<dbReference type="EMBL" id="NDYC01000031">
    <property type="protein sequence ID" value="OXZ26909.1"/>
    <property type="molecule type" value="Genomic_DNA"/>
</dbReference>
<protein>
    <submittedName>
        <fullName evidence="2">ABC transporter permease</fullName>
    </submittedName>
</protein>
<sequence length="260" mass="30480">MEVRMKKYLQSLKIEYLNSKEYFISFVSSVFYIPITIIVYYFLWKFIMKEQADIAGMNFDDVIAYFMTILVVKNSISNTMAETYYIFQDINSGNIDTLITKPIYYPLSRFCISIGRVVISMPLGIVFWIAVQLYFNKFSFASLGYFIISLFLAFCLMFQVLCILGLLTFWLKSVLSLRDIFWYILAIFSGEVVPLAFFSEKFEIIQHNPLAGIYYIPANIINLNNMKALILEQVIYIVIFSIIIYFMWRRGIKHYESQGG</sequence>
<evidence type="ECO:0000313" key="2">
    <source>
        <dbReference type="EMBL" id="OXZ26909.1"/>
    </source>
</evidence>
<gene>
    <name evidence="2" type="ORF">B9N49_07045</name>
</gene>
<feature type="transmembrane region" description="Helical" evidence="1">
    <location>
        <begin position="63"/>
        <end position="87"/>
    </location>
</feature>
<comment type="caution">
    <text evidence="2">The sequence shown here is derived from an EMBL/GenBank/DDBJ whole genome shotgun (WGS) entry which is preliminary data.</text>
</comment>
<name>A0A233V3E5_FINMA</name>
<organism evidence="2 3">
    <name type="scientific">Finegoldia magna</name>
    <name type="common">Peptostreptococcus magnus</name>
    <dbReference type="NCBI Taxonomy" id="1260"/>
    <lineage>
        <taxon>Bacteria</taxon>
        <taxon>Bacillati</taxon>
        <taxon>Bacillota</taxon>
        <taxon>Tissierellia</taxon>
        <taxon>Tissierellales</taxon>
        <taxon>Peptoniphilaceae</taxon>
        <taxon>Finegoldia</taxon>
    </lineage>
</organism>
<dbReference type="Pfam" id="PF06182">
    <property type="entry name" value="ABC2_membrane_6"/>
    <property type="match status" value="1"/>
</dbReference>
<feature type="transmembrane region" description="Helical" evidence="1">
    <location>
        <begin position="143"/>
        <end position="168"/>
    </location>
</feature>
<evidence type="ECO:0000256" key="1">
    <source>
        <dbReference type="SAM" id="Phobius"/>
    </source>
</evidence>
<evidence type="ECO:0000313" key="3">
    <source>
        <dbReference type="Proteomes" id="UP000215413"/>
    </source>
</evidence>
<feature type="transmembrane region" description="Helical" evidence="1">
    <location>
        <begin position="21"/>
        <end position="43"/>
    </location>
</feature>